<dbReference type="InterPro" id="IPR000943">
    <property type="entry name" value="RNA_pol_sigma70"/>
</dbReference>
<dbReference type="NCBIfam" id="NF004052">
    <property type="entry name" value="PRK05572.1"/>
    <property type="match status" value="1"/>
</dbReference>
<dbReference type="EMBL" id="FUYH01000003">
    <property type="protein sequence ID" value="SKA79642.1"/>
    <property type="molecule type" value="Genomic_DNA"/>
</dbReference>
<protein>
    <recommendedName>
        <fullName evidence="7">RNA polymerase sigma factor</fullName>
    </recommendedName>
</protein>
<comment type="function">
    <text evidence="7">Sigma factors are initiation factors that promote the attachment of RNA polymerase to specific initiation sites and are then released.</text>
</comment>
<dbReference type="STRING" id="1147123.SAMN05443428_103104"/>
<dbReference type="GO" id="GO:0030435">
    <property type="term" value="P:sporulation resulting in formation of a cellular spore"/>
    <property type="evidence" value="ECO:0007669"/>
    <property type="project" value="UniProtKB-KW"/>
</dbReference>
<evidence type="ECO:0000256" key="5">
    <source>
        <dbReference type="ARBA" id="ARBA00023125"/>
    </source>
</evidence>
<dbReference type="PANTHER" id="PTHR30385:SF4">
    <property type="entry name" value="RNA POLYMERASE SIGMA-E FACTOR"/>
    <property type="match status" value="1"/>
</dbReference>
<dbReference type="InterPro" id="IPR013325">
    <property type="entry name" value="RNA_pol_sigma_r2"/>
</dbReference>
<dbReference type="RefSeq" id="WP_078695564.1">
    <property type="nucleotide sequence ID" value="NZ_FUYH01000003.1"/>
</dbReference>
<keyword evidence="4 7" id="KW-0731">Sigma factor</keyword>
<dbReference type="InterPro" id="IPR007624">
    <property type="entry name" value="RNA_pol_sigma70_r3"/>
</dbReference>
<dbReference type="SUPFAM" id="SSF88659">
    <property type="entry name" value="Sigma3 and sigma4 domains of RNA polymerase sigma factors"/>
    <property type="match status" value="2"/>
</dbReference>
<dbReference type="NCBIfam" id="TIGR02885">
    <property type="entry name" value="spore_sigF"/>
    <property type="match status" value="1"/>
</dbReference>
<evidence type="ECO:0000313" key="9">
    <source>
        <dbReference type="EMBL" id="SKA79642.1"/>
    </source>
</evidence>
<feature type="domain" description="HTH cro/C1-type" evidence="8">
    <location>
        <begin position="217"/>
        <end position="240"/>
    </location>
</feature>
<evidence type="ECO:0000256" key="6">
    <source>
        <dbReference type="ARBA" id="ARBA00023163"/>
    </source>
</evidence>
<dbReference type="OrthoDB" id="9809557at2"/>
<name>A0A1T4WQJ2_9CLOT</name>
<evidence type="ECO:0000256" key="3">
    <source>
        <dbReference type="ARBA" id="ARBA00023015"/>
    </source>
</evidence>
<keyword evidence="3 7" id="KW-0805">Transcription regulation</keyword>
<evidence type="ECO:0000256" key="1">
    <source>
        <dbReference type="ARBA" id="ARBA00007788"/>
    </source>
</evidence>
<keyword evidence="6 7" id="KW-0804">Transcription</keyword>
<dbReference type="AlphaFoldDB" id="A0A1T4WQJ2"/>
<gene>
    <name evidence="9" type="ORF">SAMN05443428_103104</name>
</gene>
<keyword evidence="5 7" id="KW-0238">DNA-binding</keyword>
<evidence type="ECO:0000256" key="4">
    <source>
        <dbReference type="ARBA" id="ARBA00023082"/>
    </source>
</evidence>
<dbReference type="PROSITE" id="PS50943">
    <property type="entry name" value="HTH_CROC1"/>
    <property type="match status" value="1"/>
</dbReference>
<evidence type="ECO:0000256" key="7">
    <source>
        <dbReference type="RuleBase" id="RU362124"/>
    </source>
</evidence>
<dbReference type="PROSITE" id="PS00715">
    <property type="entry name" value="SIGMA70_1"/>
    <property type="match status" value="1"/>
</dbReference>
<proteinExistence type="inferred from homology"/>
<dbReference type="GO" id="GO:0006352">
    <property type="term" value="P:DNA-templated transcription initiation"/>
    <property type="evidence" value="ECO:0007669"/>
    <property type="project" value="InterPro"/>
</dbReference>
<dbReference type="Pfam" id="PF04542">
    <property type="entry name" value="Sigma70_r2"/>
    <property type="match status" value="1"/>
</dbReference>
<dbReference type="NCBIfam" id="TIGR02980">
    <property type="entry name" value="SigBFG"/>
    <property type="match status" value="1"/>
</dbReference>
<dbReference type="Proteomes" id="UP000190105">
    <property type="component" value="Unassembled WGS sequence"/>
</dbReference>
<accession>A0A1T4WQJ2</accession>
<dbReference type="PANTHER" id="PTHR30385">
    <property type="entry name" value="SIGMA FACTOR F FLAGELLAR"/>
    <property type="match status" value="1"/>
</dbReference>
<evidence type="ECO:0000259" key="8">
    <source>
        <dbReference type="PROSITE" id="PS50943"/>
    </source>
</evidence>
<dbReference type="GO" id="GO:0003677">
    <property type="term" value="F:DNA binding"/>
    <property type="evidence" value="ECO:0007669"/>
    <property type="project" value="UniProtKB-KW"/>
</dbReference>
<dbReference type="Pfam" id="PF04545">
    <property type="entry name" value="Sigma70_r4"/>
    <property type="match status" value="1"/>
</dbReference>
<dbReference type="PROSITE" id="PS00716">
    <property type="entry name" value="SIGMA70_2"/>
    <property type="match status" value="1"/>
</dbReference>
<dbReference type="InterPro" id="IPR014236">
    <property type="entry name" value="RNA_pol_sigma-F"/>
</dbReference>
<evidence type="ECO:0000256" key="2">
    <source>
        <dbReference type="ARBA" id="ARBA00022969"/>
    </source>
</evidence>
<dbReference type="InterPro" id="IPR007630">
    <property type="entry name" value="RNA_pol_sigma70_r4"/>
</dbReference>
<evidence type="ECO:0000313" key="10">
    <source>
        <dbReference type="Proteomes" id="UP000190105"/>
    </source>
</evidence>
<dbReference type="Gene3D" id="1.10.10.10">
    <property type="entry name" value="Winged helix-like DNA-binding domain superfamily/Winged helix DNA-binding domain"/>
    <property type="match status" value="2"/>
</dbReference>
<keyword evidence="10" id="KW-1185">Reference proteome</keyword>
<dbReference type="CDD" id="cd06171">
    <property type="entry name" value="Sigma70_r4"/>
    <property type="match status" value="1"/>
</dbReference>
<dbReference type="Gene3D" id="1.20.120.1810">
    <property type="match status" value="1"/>
</dbReference>
<organism evidence="9 10">
    <name type="scientific">Caloramator quimbayensis</name>
    <dbReference type="NCBI Taxonomy" id="1147123"/>
    <lineage>
        <taxon>Bacteria</taxon>
        <taxon>Bacillati</taxon>
        <taxon>Bacillota</taxon>
        <taxon>Clostridia</taxon>
        <taxon>Eubacteriales</taxon>
        <taxon>Clostridiaceae</taxon>
        <taxon>Caloramator</taxon>
    </lineage>
</organism>
<sequence>MKKAEPDYNRIPNQDEVIELVKKSQQGDREAQDRLVRANVGLVSVIVKKFLNRGYEYEDLFQIGCIGLVKAIRNFNSDFNVKFSTYAVPMIMGEIKRFIRDDGIIKVSRNMKETAKKVKIAKEKLVKEYGREVTIEEISKELSITSEDIVLSLESLNAPEYLYDTIHQDDGSPVLLIDKISEEKDYGSDVTDKVALKEIINSLEPKARQVIILRYFKDMTQSEIAQILGISQVQVSRIEKKVLDYMRKTMT</sequence>
<dbReference type="InterPro" id="IPR014284">
    <property type="entry name" value="RNA_pol_sigma-70_dom"/>
</dbReference>
<dbReference type="InterPro" id="IPR001387">
    <property type="entry name" value="Cro/C1-type_HTH"/>
</dbReference>
<dbReference type="InterPro" id="IPR036388">
    <property type="entry name" value="WH-like_DNA-bd_sf"/>
</dbReference>
<dbReference type="SUPFAM" id="SSF88946">
    <property type="entry name" value="Sigma2 domain of RNA polymerase sigma factors"/>
    <property type="match status" value="1"/>
</dbReference>
<keyword evidence="2" id="KW-0749">Sporulation</keyword>
<dbReference type="PRINTS" id="PR00046">
    <property type="entry name" value="SIGMA70FCT"/>
</dbReference>
<dbReference type="InterPro" id="IPR007627">
    <property type="entry name" value="RNA_pol_sigma70_r2"/>
</dbReference>
<comment type="similarity">
    <text evidence="1 7">Belongs to the sigma-70 factor family.</text>
</comment>
<dbReference type="InterPro" id="IPR013324">
    <property type="entry name" value="RNA_pol_sigma_r3/r4-like"/>
</dbReference>
<dbReference type="InterPro" id="IPR014322">
    <property type="entry name" value="RNA_pol_sigma-B/F/G"/>
</dbReference>
<dbReference type="NCBIfam" id="TIGR02937">
    <property type="entry name" value="sigma70-ECF"/>
    <property type="match status" value="1"/>
</dbReference>
<dbReference type="Pfam" id="PF04539">
    <property type="entry name" value="Sigma70_r3"/>
    <property type="match status" value="1"/>
</dbReference>
<reference evidence="10" key="1">
    <citation type="submission" date="2017-02" db="EMBL/GenBank/DDBJ databases">
        <authorList>
            <person name="Varghese N."/>
            <person name="Submissions S."/>
        </authorList>
    </citation>
    <scope>NUCLEOTIDE SEQUENCE [LARGE SCALE GENOMIC DNA]</scope>
    <source>
        <strain evidence="10">USBA 833</strain>
    </source>
</reference>
<dbReference type="GO" id="GO:0016987">
    <property type="term" value="F:sigma factor activity"/>
    <property type="evidence" value="ECO:0007669"/>
    <property type="project" value="UniProtKB-KW"/>
</dbReference>